<dbReference type="InterPro" id="IPR017926">
    <property type="entry name" value="GATASE"/>
</dbReference>
<dbReference type="AlphaFoldDB" id="A0A558AZY3"/>
<organism evidence="3 4">
    <name type="scientific">Salinicoccus cyprini</name>
    <dbReference type="NCBI Taxonomy" id="2493691"/>
    <lineage>
        <taxon>Bacteria</taxon>
        <taxon>Bacillati</taxon>
        <taxon>Bacillota</taxon>
        <taxon>Bacilli</taxon>
        <taxon>Bacillales</taxon>
        <taxon>Staphylococcaceae</taxon>
        <taxon>Salinicoccus</taxon>
    </lineage>
</organism>
<dbReference type="FunFam" id="3.40.50.880:FF:000003">
    <property type="entry name" value="Anthranilate synthase component II"/>
    <property type="match status" value="1"/>
</dbReference>
<comment type="caution">
    <text evidence="3">The sequence shown here is derived from an EMBL/GenBank/DDBJ whole genome shotgun (WGS) entry which is preliminary data.</text>
</comment>
<sequence length="198" mass="22325">MIYMIDHYDSFTFNIVQALGEMGEEIVVRRNDEVAFEEIDRLAPDLIFLSPGAKRPEDTGMTMEVIEHYKETIPIFGVCLGHQTIAHVFGGMVGRTSRLMHGKTSLLYHEGTGIYEGMSQASEVMNYHSLIVDKETLPDCFIVTAKSELGEIAGIRHRTLPIEGVQFHPESIGSAEGRRLIRNVVQKFCRDKKTPLKQ</sequence>
<dbReference type="PANTHER" id="PTHR43418:SF4">
    <property type="entry name" value="MULTIFUNCTIONAL TRYPTOPHAN BIOSYNTHESIS PROTEIN"/>
    <property type="match status" value="1"/>
</dbReference>
<dbReference type="GO" id="GO:0005829">
    <property type="term" value="C:cytosol"/>
    <property type="evidence" value="ECO:0007669"/>
    <property type="project" value="TreeGrafter"/>
</dbReference>
<dbReference type="InterPro" id="IPR050472">
    <property type="entry name" value="Anth_synth/Amidotransfase"/>
</dbReference>
<dbReference type="PRINTS" id="PR00096">
    <property type="entry name" value="GATASE"/>
</dbReference>
<feature type="domain" description="Glutamine amidotransferase" evidence="2">
    <location>
        <begin position="4"/>
        <end position="185"/>
    </location>
</feature>
<dbReference type="InterPro" id="IPR006221">
    <property type="entry name" value="TrpG/PapA_dom"/>
</dbReference>
<dbReference type="InterPro" id="IPR029062">
    <property type="entry name" value="Class_I_gatase-like"/>
</dbReference>
<dbReference type="PRINTS" id="PR00097">
    <property type="entry name" value="ANTSNTHASEII"/>
</dbReference>
<keyword evidence="4" id="KW-1185">Reference proteome</keyword>
<evidence type="ECO:0000256" key="1">
    <source>
        <dbReference type="ARBA" id="ARBA00022962"/>
    </source>
</evidence>
<accession>A0A558AZY3</accession>
<dbReference type="PROSITE" id="PS51273">
    <property type="entry name" value="GATASE_TYPE_1"/>
    <property type="match status" value="1"/>
</dbReference>
<dbReference type="GO" id="GO:0004049">
    <property type="term" value="F:anthranilate synthase activity"/>
    <property type="evidence" value="ECO:0007669"/>
    <property type="project" value="TreeGrafter"/>
</dbReference>
<reference evidence="3 4" key="1">
    <citation type="submission" date="2019-07" db="EMBL/GenBank/DDBJ databases">
        <title>Salinicoccus cyprini sp. nov., isolated from gastro-intestinal tract of mirror carp, Cyprinus carpio var. specularis, collected from Gobind Sagar Reservoir, Himachal Pradesh, India.</title>
        <authorList>
            <person name="Talwar C."/>
            <person name="Singh A.K."/>
            <person name="Lal R."/>
            <person name="Negi R.K."/>
        </authorList>
    </citation>
    <scope>NUCLEOTIDE SEQUENCE [LARGE SCALE GENOMIC DNA]</scope>
    <source>
        <strain evidence="3 4">CT19</strain>
    </source>
</reference>
<dbReference type="EMBL" id="VMSJ01000001">
    <property type="protein sequence ID" value="TVT29820.1"/>
    <property type="molecule type" value="Genomic_DNA"/>
</dbReference>
<dbReference type="CDD" id="cd01743">
    <property type="entry name" value="GATase1_Anthranilate_Synthase"/>
    <property type="match status" value="1"/>
</dbReference>
<dbReference type="GO" id="GO:0000162">
    <property type="term" value="P:L-tryptophan biosynthetic process"/>
    <property type="evidence" value="ECO:0007669"/>
    <property type="project" value="TreeGrafter"/>
</dbReference>
<dbReference type="Pfam" id="PF00117">
    <property type="entry name" value="GATase"/>
    <property type="match status" value="1"/>
</dbReference>
<dbReference type="NCBIfam" id="TIGR00566">
    <property type="entry name" value="trpG_papA"/>
    <property type="match status" value="1"/>
</dbReference>
<protein>
    <submittedName>
        <fullName evidence="3">Aminodeoxychorismate/anthranilate synthase component II</fullName>
    </submittedName>
</protein>
<name>A0A558AZY3_9STAP</name>
<gene>
    <name evidence="3" type="ORF">FO441_05990</name>
</gene>
<dbReference type="OrthoDB" id="9804328at2"/>
<dbReference type="Gene3D" id="3.40.50.880">
    <property type="match status" value="1"/>
</dbReference>
<dbReference type="SUPFAM" id="SSF52317">
    <property type="entry name" value="Class I glutamine amidotransferase-like"/>
    <property type="match status" value="1"/>
</dbReference>
<evidence type="ECO:0000259" key="2">
    <source>
        <dbReference type="Pfam" id="PF00117"/>
    </source>
</evidence>
<proteinExistence type="predicted"/>
<dbReference type="Proteomes" id="UP000315103">
    <property type="component" value="Unassembled WGS sequence"/>
</dbReference>
<evidence type="ECO:0000313" key="4">
    <source>
        <dbReference type="Proteomes" id="UP000315103"/>
    </source>
</evidence>
<keyword evidence="1" id="KW-0315">Glutamine amidotransferase</keyword>
<evidence type="ECO:0000313" key="3">
    <source>
        <dbReference type="EMBL" id="TVT29820.1"/>
    </source>
</evidence>
<dbReference type="PRINTS" id="PR00099">
    <property type="entry name" value="CPSGATASE"/>
</dbReference>
<dbReference type="RefSeq" id="WP_145287175.1">
    <property type="nucleotide sequence ID" value="NZ_VMSJ01000001.1"/>
</dbReference>
<dbReference type="PANTHER" id="PTHR43418">
    <property type="entry name" value="MULTIFUNCTIONAL TRYPTOPHAN BIOSYNTHESIS PROTEIN-RELATED"/>
    <property type="match status" value="1"/>
</dbReference>